<dbReference type="SUPFAM" id="SSF143744">
    <property type="entry name" value="GlcG-like"/>
    <property type="match status" value="1"/>
</dbReference>
<dbReference type="InterPro" id="IPR005624">
    <property type="entry name" value="PduO/GlcC-like"/>
</dbReference>
<accession>A0A7W4IED2</accession>
<protein>
    <submittedName>
        <fullName evidence="1">Heme-binding protein</fullName>
    </submittedName>
</protein>
<dbReference type="Gene3D" id="3.30.450.150">
    <property type="entry name" value="Haem-degrading domain"/>
    <property type="match status" value="1"/>
</dbReference>
<organism evidence="1 2">
    <name type="scientific">Gluconacetobacter sacchari</name>
    <dbReference type="NCBI Taxonomy" id="92759"/>
    <lineage>
        <taxon>Bacteria</taxon>
        <taxon>Pseudomonadati</taxon>
        <taxon>Pseudomonadota</taxon>
        <taxon>Alphaproteobacteria</taxon>
        <taxon>Acetobacterales</taxon>
        <taxon>Acetobacteraceae</taxon>
        <taxon>Gluconacetobacter</taxon>
    </lineage>
</organism>
<dbReference type="RefSeq" id="WP_182998166.1">
    <property type="nucleotide sequence ID" value="NZ_JABEQJ010000019.1"/>
</dbReference>
<dbReference type="Pfam" id="PF03928">
    <property type="entry name" value="HbpS-like"/>
    <property type="match status" value="1"/>
</dbReference>
<gene>
    <name evidence="1" type="ORF">HLH48_14320</name>
</gene>
<evidence type="ECO:0000313" key="2">
    <source>
        <dbReference type="Proteomes" id="UP000589085"/>
    </source>
</evidence>
<name>A0A7W4IED2_9PROT</name>
<sequence>MKLASATLMLSAARVEAERLGVIVCVSVVDAAGYPVAFLRMDGLALGCIDVCIKKARTAALFHMDSADFARVACPGGGAYSLELTNGGLTSFGGGLAVRDRNGVVVGGIGVSGASTEDDIAIGLVGLAALS</sequence>
<dbReference type="EMBL" id="JABEQJ010000019">
    <property type="protein sequence ID" value="MBB2161330.1"/>
    <property type="molecule type" value="Genomic_DNA"/>
</dbReference>
<reference evidence="1 2" key="1">
    <citation type="submission" date="2020-04" db="EMBL/GenBank/DDBJ databases">
        <title>Description of novel Gluconacetobacter.</title>
        <authorList>
            <person name="Sombolestani A."/>
        </authorList>
    </citation>
    <scope>NUCLEOTIDE SEQUENCE [LARGE SCALE GENOMIC DNA]</scope>
    <source>
        <strain evidence="1 2">LMG 19747</strain>
    </source>
</reference>
<dbReference type="Proteomes" id="UP000589085">
    <property type="component" value="Unassembled WGS sequence"/>
</dbReference>
<dbReference type="AlphaFoldDB" id="A0A7W4IED2"/>
<dbReference type="InterPro" id="IPR038084">
    <property type="entry name" value="PduO/GlcC-like_sf"/>
</dbReference>
<dbReference type="PANTHER" id="PTHR34309:SF1">
    <property type="entry name" value="PROTEIN GLCG"/>
    <property type="match status" value="1"/>
</dbReference>
<dbReference type="InterPro" id="IPR052517">
    <property type="entry name" value="GlcG_carb_metab_protein"/>
</dbReference>
<comment type="caution">
    <text evidence="1">The sequence shown here is derived from an EMBL/GenBank/DDBJ whole genome shotgun (WGS) entry which is preliminary data.</text>
</comment>
<evidence type="ECO:0000313" key="1">
    <source>
        <dbReference type="EMBL" id="MBB2161330.1"/>
    </source>
</evidence>
<dbReference type="PANTHER" id="PTHR34309">
    <property type="entry name" value="SLR1406 PROTEIN"/>
    <property type="match status" value="1"/>
</dbReference>
<proteinExistence type="predicted"/>